<sequence length="121" mass="13527">MTLWGAILKARSRASKPHASYEPPARPWWADERRLHLTAATCTASAGAKVFGRNRNRTRTTAELLAEMPLCELQVADPQKKKAESVPPKDDISSSEPEDQFFPVCLLDLRIVERKAALEVN</sequence>
<proteinExistence type="predicted"/>
<dbReference type="EMBL" id="DF237132">
    <property type="protein sequence ID" value="GAQ84296.1"/>
    <property type="molecule type" value="Genomic_DNA"/>
</dbReference>
<organism evidence="2 3">
    <name type="scientific">Klebsormidium nitens</name>
    <name type="common">Green alga</name>
    <name type="synonym">Ulothrix nitens</name>
    <dbReference type="NCBI Taxonomy" id="105231"/>
    <lineage>
        <taxon>Eukaryota</taxon>
        <taxon>Viridiplantae</taxon>
        <taxon>Streptophyta</taxon>
        <taxon>Klebsormidiophyceae</taxon>
        <taxon>Klebsormidiales</taxon>
        <taxon>Klebsormidiaceae</taxon>
        <taxon>Klebsormidium</taxon>
    </lineage>
</organism>
<name>A0A1Y1I6E6_KLENI</name>
<gene>
    <name evidence="2" type="ORF">KFL_001830230</name>
</gene>
<feature type="region of interest" description="Disordered" evidence="1">
    <location>
        <begin position="76"/>
        <end position="97"/>
    </location>
</feature>
<protein>
    <submittedName>
        <fullName evidence="2">Uncharacterized protein</fullName>
    </submittedName>
</protein>
<reference evidence="2 3" key="1">
    <citation type="journal article" date="2014" name="Nat. Commun.">
        <title>Klebsormidium flaccidum genome reveals primary factors for plant terrestrial adaptation.</title>
        <authorList>
            <person name="Hori K."/>
            <person name="Maruyama F."/>
            <person name="Fujisawa T."/>
            <person name="Togashi T."/>
            <person name="Yamamoto N."/>
            <person name="Seo M."/>
            <person name="Sato S."/>
            <person name="Yamada T."/>
            <person name="Mori H."/>
            <person name="Tajima N."/>
            <person name="Moriyama T."/>
            <person name="Ikeuchi M."/>
            <person name="Watanabe M."/>
            <person name="Wada H."/>
            <person name="Kobayashi K."/>
            <person name="Saito M."/>
            <person name="Masuda T."/>
            <person name="Sasaki-Sekimoto Y."/>
            <person name="Mashiguchi K."/>
            <person name="Awai K."/>
            <person name="Shimojima M."/>
            <person name="Masuda S."/>
            <person name="Iwai M."/>
            <person name="Nobusawa T."/>
            <person name="Narise T."/>
            <person name="Kondo S."/>
            <person name="Saito H."/>
            <person name="Sato R."/>
            <person name="Murakawa M."/>
            <person name="Ihara Y."/>
            <person name="Oshima-Yamada Y."/>
            <person name="Ohtaka K."/>
            <person name="Satoh M."/>
            <person name="Sonobe K."/>
            <person name="Ishii M."/>
            <person name="Ohtani R."/>
            <person name="Kanamori-Sato M."/>
            <person name="Honoki R."/>
            <person name="Miyazaki D."/>
            <person name="Mochizuki H."/>
            <person name="Umetsu J."/>
            <person name="Higashi K."/>
            <person name="Shibata D."/>
            <person name="Kamiya Y."/>
            <person name="Sato N."/>
            <person name="Nakamura Y."/>
            <person name="Tabata S."/>
            <person name="Ida S."/>
            <person name="Kurokawa K."/>
            <person name="Ohta H."/>
        </authorList>
    </citation>
    <scope>NUCLEOTIDE SEQUENCE [LARGE SCALE GENOMIC DNA]</scope>
    <source>
        <strain evidence="2 3">NIES-2285</strain>
    </source>
</reference>
<dbReference type="Proteomes" id="UP000054558">
    <property type="component" value="Unassembled WGS sequence"/>
</dbReference>
<dbReference type="AlphaFoldDB" id="A0A1Y1I6E6"/>
<accession>A0A1Y1I6E6</accession>
<keyword evidence="3" id="KW-1185">Reference proteome</keyword>
<evidence type="ECO:0000313" key="3">
    <source>
        <dbReference type="Proteomes" id="UP000054558"/>
    </source>
</evidence>
<evidence type="ECO:0000256" key="1">
    <source>
        <dbReference type="SAM" id="MobiDB-lite"/>
    </source>
</evidence>
<feature type="compositionally biased region" description="Basic and acidic residues" evidence="1">
    <location>
        <begin position="78"/>
        <end position="92"/>
    </location>
</feature>
<evidence type="ECO:0000313" key="2">
    <source>
        <dbReference type="EMBL" id="GAQ84296.1"/>
    </source>
</evidence>